<dbReference type="SUPFAM" id="SSF53182">
    <property type="entry name" value="Pyrrolidone carboxyl peptidase (pyroglutamate aminopeptidase)"/>
    <property type="match status" value="1"/>
</dbReference>
<name>A0A0C3F611_PILCF</name>
<dbReference type="GO" id="GO:0008234">
    <property type="term" value="F:cysteine-type peptidase activity"/>
    <property type="evidence" value="ECO:0007669"/>
    <property type="project" value="UniProtKB-KW"/>
</dbReference>
<protein>
    <recommendedName>
        <fullName evidence="7">Peptidase C15, pyroglutamyl peptidase I-like protein</fullName>
    </recommendedName>
</protein>
<keyword evidence="4" id="KW-0788">Thiol protease</keyword>
<dbReference type="InParanoid" id="A0A0C3F611"/>
<evidence type="ECO:0000256" key="4">
    <source>
        <dbReference type="ARBA" id="ARBA00022807"/>
    </source>
</evidence>
<accession>A0A0C3F611</accession>
<dbReference type="PANTHER" id="PTHR23402">
    <property type="entry name" value="PROTEASE FAMILY C15 PYROGLUTAMYL-PEPTIDASE I-RELATED"/>
    <property type="match status" value="1"/>
</dbReference>
<dbReference type="OrthoDB" id="407146at2759"/>
<reference evidence="6" key="2">
    <citation type="submission" date="2015-01" db="EMBL/GenBank/DDBJ databases">
        <title>Evolutionary Origins and Diversification of the Mycorrhizal Mutualists.</title>
        <authorList>
            <consortium name="DOE Joint Genome Institute"/>
            <consortium name="Mycorrhizal Genomics Consortium"/>
            <person name="Kohler A."/>
            <person name="Kuo A."/>
            <person name="Nagy L.G."/>
            <person name="Floudas D."/>
            <person name="Copeland A."/>
            <person name="Barry K.W."/>
            <person name="Cichocki N."/>
            <person name="Veneault-Fourrey C."/>
            <person name="LaButti K."/>
            <person name="Lindquist E.A."/>
            <person name="Lipzen A."/>
            <person name="Lundell T."/>
            <person name="Morin E."/>
            <person name="Murat C."/>
            <person name="Riley R."/>
            <person name="Ohm R."/>
            <person name="Sun H."/>
            <person name="Tunlid A."/>
            <person name="Henrissat B."/>
            <person name="Grigoriev I.V."/>
            <person name="Hibbett D.S."/>
            <person name="Martin F."/>
        </authorList>
    </citation>
    <scope>NUCLEOTIDE SEQUENCE [LARGE SCALE GENOMIC DNA]</scope>
    <source>
        <strain evidence="6">F 1598</strain>
    </source>
</reference>
<dbReference type="AlphaFoldDB" id="A0A0C3F611"/>
<dbReference type="GO" id="GO:0006508">
    <property type="term" value="P:proteolysis"/>
    <property type="evidence" value="ECO:0007669"/>
    <property type="project" value="UniProtKB-KW"/>
</dbReference>
<dbReference type="Gene3D" id="3.40.630.20">
    <property type="entry name" value="Peptidase C15, pyroglutamyl peptidase I-like"/>
    <property type="match status" value="1"/>
</dbReference>
<keyword evidence="2" id="KW-0645">Protease</keyword>
<keyword evidence="3" id="KW-0378">Hydrolase</keyword>
<sequence>MPVAPTPVLKNVEKDAFRVLVTGFGPFAHYKDNPSWLAVQPLHNKILTFDCPVVPATANEDVVMDGTDESEAISETTPRQIHITTCKIPTTYEAVLSVVPLFHARPPVLPESQDPNYPNLPPHEDGFDLCLHVGVAGRGPLRVERVGHKKGYNMKDASGKLAPIVPVSISTEESGPAAGASDPIPPSEVQRAEMERLGYDPFGRLEDPVDGGDIPTRGLGKGYEAFDDEIHTDIDALKLVHFLKETGFEDIYTSMDAGHYLCDYIYYCSLAEAKRANRNEVGKNTKVLFLHCPPVNQPHSTQEVSDAIMKTVTWICTGLQSGEALSTVAGHVSN</sequence>
<proteinExistence type="inferred from homology"/>
<dbReference type="InterPro" id="IPR016125">
    <property type="entry name" value="Peptidase_C15-like"/>
</dbReference>
<evidence type="ECO:0000313" key="6">
    <source>
        <dbReference type="Proteomes" id="UP000054166"/>
    </source>
</evidence>
<evidence type="ECO:0000256" key="3">
    <source>
        <dbReference type="ARBA" id="ARBA00022801"/>
    </source>
</evidence>
<keyword evidence="6" id="KW-1185">Reference proteome</keyword>
<dbReference type="HOGENOM" id="CLU_043960_1_0_1"/>
<evidence type="ECO:0000256" key="1">
    <source>
        <dbReference type="ARBA" id="ARBA00006641"/>
    </source>
</evidence>
<dbReference type="EMBL" id="KN833046">
    <property type="protein sequence ID" value="KIM75449.1"/>
    <property type="molecule type" value="Genomic_DNA"/>
</dbReference>
<dbReference type="STRING" id="765440.A0A0C3F611"/>
<evidence type="ECO:0000256" key="2">
    <source>
        <dbReference type="ARBA" id="ARBA00022670"/>
    </source>
</evidence>
<reference evidence="5 6" key="1">
    <citation type="submission" date="2014-04" db="EMBL/GenBank/DDBJ databases">
        <authorList>
            <consortium name="DOE Joint Genome Institute"/>
            <person name="Kuo A."/>
            <person name="Tarkka M."/>
            <person name="Buscot F."/>
            <person name="Kohler A."/>
            <person name="Nagy L.G."/>
            <person name="Floudas D."/>
            <person name="Copeland A."/>
            <person name="Barry K.W."/>
            <person name="Cichocki N."/>
            <person name="Veneault-Fourrey C."/>
            <person name="LaButti K."/>
            <person name="Lindquist E.A."/>
            <person name="Lipzen A."/>
            <person name="Lundell T."/>
            <person name="Morin E."/>
            <person name="Murat C."/>
            <person name="Sun H."/>
            <person name="Tunlid A."/>
            <person name="Henrissat B."/>
            <person name="Grigoriev I.V."/>
            <person name="Hibbett D.S."/>
            <person name="Martin F."/>
            <person name="Nordberg H.P."/>
            <person name="Cantor M.N."/>
            <person name="Hua S.X."/>
        </authorList>
    </citation>
    <scope>NUCLEOTIDE SEQUENCE [LARGE SCALE GENOMIC DNA]</scope>
    <source>
        <strain evidence="5 6">F 1598</strain>
    </source>
</reference>
<dbReference type="PANTHER" id="PTHR23402:SF1">
    <property type="entry name" value="PYROGLUTAMYL-PEPTIDASE I"/>
    <property type="match status" value="1"/>
</dbReference>
<gene>
    <name evidence="5" type="ORF">PILCRDRAFT_670469</name>
</gene>
<dbReference type="Proteomes" id="UP000054166">
    <property type="component" value="Unassembled WGS sequence"/>
</dbReference>
<comment type="similarity">
    <text evidence="1">Belongs to the peptidase C15 family.</text>
</comment>
<organism evidence="5 6">
    <name type="scientific">Piloderma croceum (strain F 1598)</name>
    <dbReference type="NCBI Taxonomy" id="765440"/>
    <lineage>
        <taxon>Eukaryota</taxon>
        <taxon>Fungi</taxon>
        <taxon>Dikarya</taxon>
        <taxon>Basidiomycota</taxon>
        <taxon>Agaricomycotina</taxon>
        <taxon>Agaricomycetes</taxon>
        <taxon>Agaricomycetidae</taxon>
        <taxon>Atheliales</taxon>
        <taxon>Atheliaceae</taxon>
        <taxon>Piloderma</taxon>
    </lineage>
</organism>
<evidence type="ECO:0008006" key="7">
    <source>
        <dbReference type="Google" id="ProtNLM"/>
    </source>
</evidence>
<evidence type="ECO:0000313" key="5">
    <source>
        <dbReference type="EMBL" id="KIM75449.1"/>
    </source>
</evidence>
<dbReference type="InterPro" id="IPR036440">
    <property type="entry name" value="Peptidase_C15-like_sf"/>
</dbReference>